<organism evidence="2 3">
    <name type="scientific">Pleurodeles waltl</name>
    <name type="common">Iberian ribbed newt</name>
    <dbReference type="NCBI Taxonomy" id="8319"/>
    <lineage>
        <taxon>Eukaryota</taxon>
        <taxon>Metazoa</taxon>
        <taxon>Chordata</taxon>
        <taxon>Craniata</taxon>
        <taxon>Vertebrata</taxon>
        <taxon>Euteleostomi</taxon>
        <taxon>Amphibia</taxon>
        <taxon>Batrachia</taxon>
        <taxon>Caudata</taxon>
        <taxon>Salamandroidea</taxon>
        <taxon>Salamandridae</taxon>
        <taxon>Pleurodelinae</taxon>
        <taxon>Pleurodeles</taxon>
    </lineage>
</organism>
<proteinExistence type="predicted"/>
<evidence type="ECO:0000256" key="1">
    <source>
        <dbReference type="SAM" id="MobiDB-lite"/>
    </source>
</evidence>
<dbReference type="AlphaFoldDB" id="A0AAV7UY42"/>
<comment type="caution">
    <text evidence="2">The sequence shown here is derived from an EMBL/GenBank/DDBJ whole genome shotgun (WGS) entry which is preliminary data.</text>
</comment>
<protein>
    <submittedName>
        <fullName evidence="2">Uncharacterized protein</fullName>
    </submittedName>
</protein>
<evidence type="ECO:0000313" key="2">
    <source>
        <dbReference type="EMBL" id="KAJ1193274.1"/>
    </source>
</evidence>
<name>A0AAV7UY42_PLEWA</name>
<keyword evidence="3" id="KW-1185">Reference proteome</keyword>
<reference evidence="2" key="1">
    <citation type="journal article" date="2022" name="bioRxiv">
        <title>Sequencing and chromosome-scale assembly of the giantPleurodeles waltlgenome.</title>
        <authorList>
            <person name="Brown T."/>
            <person name="Elewa A."/>
            <person name="Iarovenko S."/>
            <person name="Subramanian E."/>
            <person name="Araus A.J."/>
            <person name="Petzold A."/>
            <person name="Susuki M."/>
            <person name="Suzuki K.-i.T."/>
            <person name="Hayashi T."/>
            <person name="Toyoda A."/>
            <person name="Oliveira C."/>
            <person name="Osipova E."/>
            <person name="Leigh N.D."/>
            <person name="Simon A."/>
            <person name="Yun M.H."/>
        </authorList>
    </citation>
    <scope>NUCLEOTIDE SEQUENCE</scope>
    <source>
        <strain evidence="2">20211129_DDA</strain>
        <tissue evidence="2">Liver</tissue>
    </source>
</reference>
<feature type="region of interest" description="Disordered" evidence="1">
    <location>
        <begin position="52"/>
        <end position="92"/>
    </location>
</feature>
<accession>A0AAV7UY42</accession>
<gene>
    <name evidence="2" type="ORF">NDU88_002575</name>
</gene>
<sequence>MAEPRDPGGRGQGSRDGARLIFSLRRGRLENEKKRTTSRPIGVRTEVLNWGADTGRDRAPVATPEGIDGQTWPDREEEGRRPVHAAEAVTSR</sequence>
<dbReference type="Proteomes" id="UP001066276">
    <property type="component" value="Chromosome 2_2"/>
</dbReference>
<dbReference type="EMBL" id="JANPWB010000004">
    <property type="protein sequence ID" value="KAJ1193274.1"/>
    <property type="molecule type" value="Genomic_DNA"/>
</dbReference>
<evidence type="ECO:0000313" key="3">
    <source>
        <dbReference type="Proteomes" id="UP001066276"/>
    </source>
</evidence>
<feature type="region of interest" description="Disordered" evidence="1">
    <location>
        <begin position="1"/>
        <end position="20"/>
    </location>
</feature>